<evidence type="ECO:0000256" key="2">
    <source>
        <dbReference type="SAM" id="Phobius"/>
    </source>
</evidence>
<gene>
    <name evidence="3" type="ORF">BEL05_08375</name>
</gene>
<keyword evidence="1" id="KW-0175">Coiled coil</keyword>
<keyword evidence="2" id="KW-0812">Transmembrane</keyword>
<evidence type="ECO:0000313" key="3">
    <source>
        <dbReference type="EMBL" id="OEG74346.1"/>
    </source>
</evidence>
<reference evidence="3 4" key="1">
    <citation type="submission" date="2016-07" db="EMBL/GenBank/DDBJ databases">
        <title>Whole-genome of two Shewanella species isolated from a digestive organ of sea cucumber Apostichopus japonicus Selenka 1867.</title>
        <authorList>
            <person name="Hong H.-H."/>
            <person name="Choi H."/>
            <person name="Cheon S."/>
            <person name="Oh J.-S."/>
            <person name="Lee H.-G."/>
            <person name="Park C."/>
        </authorList>
    </citation>
    <scope>NUCLEOTIDE SEQUENCE [LARGE SCALE GENOMIC DNA]</scope>
    <source>
        <strain evidence="3 4">CSB03KR</strain>
    </source>
</reference>
<dbReference type="AlphaFoldDB" id="A0A1E5IV25"/>
<keyword evidence="2" id="KW-0472">Membrane</keyword>
<feature type="coiled-coil region" evidence="1">
    <location>
        <begin position="36"/>
        <end position="63"/>
    </location>
</feature>
<comment type="caution">
    <text evidence="3">The sequence shown here is derived from an EMBL/GenBank/DDBJ whole genome shotgun (WGS) entry which is preliminary data.</text>
</comment>
<proteinExistence type="predicted"/>
<organism evidence="3 4">
    <name type="scientific">Shewanella colwelliana</name>
    <name type="common">Alteromonas colwelliana</name>
    <dbReference type="NCBI Taxonomy" id="23"/>
    <lineage>
        <taxon>Bacteria</taxon>
        <taxon>Pseudomonadati</taxon>
        <taxon>Pseudomonadota</taxon>
        <taxon>Gammaproteobacteria</taxon>
        <taxon>Alteromonadales</taxon>
        <taxon>Shewanellaceae</taxon>
        <taxon>Shewanella</taxon>
    </lineage>
</organism>
<name>A0A1E5IV25_SHECO</name>
<dbReference type="Proteomes" id="UP000095230">
    <property type="component" value="Unassembled WGS sequence"/>
</dbReference>
<accession>A0A1E5IV25</accession>
<evidence type="ECO:0000313" key="4">
    <source>
        <dbReference type="Proteomes" id="UP000095230"/>
    </source>
</evidence>
<dbReference type="OrthoDB" id="6268604at2"/>
<dbReference type="EMBL" id="MCBT01000023">
    <property type="protein sequence ID" value="OEG74346.1"/>
    <property type="molecule type" value="Genomic_DNA"/>
</dbReference>
<sequence length="78" mass="9156">MDKEIIVMVIMLALIISTAISEGLKHYFRMKKITKADIKLDELELLRKQNRHLEERVQTLEKIVTDSSYDLKQQINAL</sequence>
<protein>
    <recommendedName>
        <fullName evidence="5">Phage shock protein B</fullName>
    </recommendedName>
</protein>
<evidence type="ECO:0000256" key="1">
    <source>
        <dbReference type="SAM" id="Coils"/>
    </source>
</evidence>
<dbReference type="STRING" id="23.BEL05_08375"/>
<dbReference type="RefSeq" id="WP_069670909.1">
    <property type="nucleotide sequence ID" value="NZ_MCBT01000023.1"/>
</dbReference>
<feature type="transmembrane region" description="Helical" evidence="2">
    <location>
        <begin position="6"/>
        <end position="24"/>
    </location>
</feature>
<keyword evidence="2" id="KW-1133">Transmembrane helix</keyword>
<evidence type="ECO:0008006" key="5">
    <source>
        <dbReference type="Google" id="ProtNLM"/>
    </source>
</evidence>